<accession>A0A7S4G5W9</accession>
<name>A0A7S4G5W9_9EUGL</name>
<dbReference type="Gene3D" id="3.30.1490.70">
    <property type="match status" value="1"/>
</dbReference>
<dbReference type="AlphaFoldDB" id="A0A7S4G5W9"/>
<dbReference type="EMBL" id="HBJA01108794">
    <property type="protein sequence ID" value="CAE0826307.1"/>
    <property type="molecule type" value="Transcribed_RNA"/>
</dbReference>
<reference evidence="1" key="1">
    <citation type="submission" date="2021-01" db="EMBL/GenBank/DDBJ databases">
        <authorList>
            <person name="Corre E."/>
            <person name="Pelletier E."/>
            <person name="Niang G."/>
            <person name="Scheremetjew M."/>
            <person name="Finn R."/>
            <person name="Kale V."/>
            <person name="Holt S."/>
            <person name="Cochrane G."/>
            <person name="Meng A."/>
            <person name="Brown T."/>
            <person name="Cohen L."/>
        </authorList>
    </citation>
    <scope>NUCLEOTIDE SEQUENCE</scope>
    <source>
        <strain evidence="1">CCMP1594</strain>
    </source>
</reference>
<dbReference type="SUPFAM" id="SSF56091">
    <property type="entry name" value="DNA ligase/mRNA capping enzyme, catalytic domain"/>
    <property type="match status" value="1"/>
</dbReference>
<organism evidence="1">
    <name type="scientific">Eutreptiella gymnastica</name>
    <dbReference type="NCBI Taxonomy" id="73025"/>
    <lineage>
        <taxon>Eukaryota</taxon>
        <taxon>Discoba</taxon>
        <taxon>Euglenozoa</taxon>
        <taxon>Euglenida</taxon>
        <taxon>Spirocuta</taxon>
        <taxon>Euglenophyceae</taxon>
        <taxon>Eutreptiales</taxon>
        <taxon>Eutreptiaceae</taxon>
        <taxon>Eutreptiella</taxon>
    </lineage>
</organism>
<gene>
    <name evidence="1" type="ORF">EGYM00163_LOCUS37563</name>
</gene>
<proteinExistence type="predicted"/>
<protein>
    <submittedName>
        <fullName evidence="1">Uncharacterized protein</fullName>
    </submittedName>
</protein>
<sequence length="120" mass="13320">MPQAPEFLLAKTLQRLDEAAALKGWWVSEKYDGLRAYWDGERLEFTPGQPLFIFQNLSLGEKAKTPLVVGINGDVTHTSFPFDETFNTVPEEWFSLDGPFTIGCLGSVGASLNSYDETNA</sequence>
<dbReference type="Gene3D" id="3.30.470.30">
    <property type="entry name" value="DNA ligase/mRNA capping enzyme"/>
    <property type="match status" value="1"/>
</dbReference>
<evidence type="ECO:0000313" key="1">
    <source>
        <dbReference type="EMBL" id="CAE0826307.1"/>
    </source>
</evidence>